<proteinExistence type="predicted"/>
<gene>
    <name evidence="2" type="ORF">N5I14_00095</name>
</gene>
<dbReference type="AlphaFoldDB" id="A0AA42RRI8"/>
<reference evidence="2" key="1">
    <citation type="submission" date="2022-09" db="EMBL/GenBank/DDBJ databases">
        <title>Intensive care unit water sources are persistently colonized with multi-drug resistant bacteria and are the site of extensive horizontal gene transfer of antibiotic resistance genes.</title>
        <authorList>
            <person name="Diorio-Toth L."/>
        </authorList>
    </citation>
    <scope>NUCLEOTIDE SEQUENCE</scope>
    <source>
        <strain evidence="2">GD03782</strain>
    </source>
</reference>
<feature type="transmembrane region" description="Helical" evidence="1">
    <location>
        <begin position="79"/>
        <end position="101"/>
    </location>
</feature>
<evidence type="ECO:0000256" key="1">
    <source>
        <dbReference type="SAM" id="Phobius"/>
    </source>
</evidence>
<accession>A0AA42RRI8</accession>
<dbReference type="Proteomes" id="UP001160882">
    <property type="component" value="Unassembled WGS sequence"/>
</dbReference>
<organism evidence="2 3">
    <name type="scientific">Pseudomonas mosselii</name>
    <dbReference type="NCBI Taxonomy" id="78327"/>
    <lineage>
        <taxon>Bacteria</taxon>
        <taxon>Pseudomonadati</taxon>
        <taxon>Pseudomonadota</taxon>
        <taxon>Gammaproteobacteria</taxon>
        <taxon>Pseudomonadales</taxon>
        <taxon>Pseudomonadaceae</taxon>
        <taxon>Pseudomonas</taxon>
    </lineage>
</organism>
<keyword evidence="1" id="KW-0472">Membrane</keyword>
<name>A0AA42RRI8_9PSED</name>
<keyword evidence="1" id="KW-0812">Transmembrane</keyword>
<dbReference type="EMBL" id="JAOCGG010000001">
    <property type="protein sequence ID" value="MDH1628643.1"/>
    <property type="molecule type" value="Genomic_DNA"/>
</dbReference>
<dbReference type="RefSeq" id="WP_280079915.1">
    <property type="nucleotide sequence ID" value="NZ_JAOCGG010000001.1"/>
</dbReference>
<protein>
    <submittedName>
        <fullName evidence="2">Uncharacterized protein</fullName>
    </submittedName>
</protein>
<keyword evidence="1" id="KW-1133">Transmembrane helix</keyword>
<evidence type="ECO:0000313" key="3">
    <source>
        <dbReference type="Proteomes" id="UP001160882"/>
    </source>
</evidence>
<comment type="caution">
    <text evidence="2">The sequence shown here is derived from an EMBL/GenBank/DDBJ whole genome shotgun (WGS) entry which is preliminary data.</text>
</comment>
<evidence type="ECO:0000313" key="2">
    <source>
        <dbReference type="EMBL" id="MDH1628643.1"/>
    </source>
</evidence>
<sequence length="129" mass="13826">MFTLFPSCLRFCRVDENGFNEIRDGGWRQVTGFLPKRVDSVPKACPAGVDGGLQGYGGFLEFVNPALEMAMTALFRISLFLMLAGMGMGDIVVASLGLVGLCGRAVVLSVRQDEGEGEGRKVGESEFIA</sequence>